<accession>A0A2G8KWA9</accession>
<protein>
    <recommendedName>
        <fullName evidence="2">Cyclic nucleotide-binding domain-containing protein</fullName>
    </recommendedName>
</protein>
<dbReference type="PANTHER" id="PTHR23011">
    <property type="entry name" value="CYCLIC NUCLEOTIDE-BINDING DOMAIN CONTAINING PROTEIN"/>
    <property type="match status" value="1"/>
</dbReference>
<dbReference type="PANTHER" id="PTHR23011:SF41">
    <property type="entry name" value="CYCLIC NUCLEOTIDE-BINDING DOMAIN-CONTAINING PROTEIN"/>
    <property type="match status" value="1"/>
</dbReference>
<gene>
    <name evidence="3" type="ORF">BSL78_10789</name>
</gene>
<feature type="domain" description="Cyclic nucleotide-binding" evidence="2">
    <location>
        <begin position="120"/>
        <end position="245"/>
    </location>
</feature>
<dbReference type="EMBL" id="MRZV01000335">
    <property type="protein sequence ID" value="PIK52297.1"/>
    <property type="molecule type" value="Genomic_DNA"/>
</dbReference>
<proteinExistence type="predicted"/>
<reference evidence="3 4" key="1">
    <citation type="journal article" date="2017" name="PLoS Biol.">
        <title>The sea cucumber genome provides insights into morphological evolution and visceral regeneration.</title>
        <authorList>
            <person name="Zhang X."/>
            <person name="Sun L."/>
            <person name="Yuan J."/>
            <person name="Sun Y."/>
            <person name="Gao Y."/>
            <person name="Zhang L."/>
            <person name="Li S."/>
            <person name="Dai H."/>
            <person name="Hamel J.F."/>
            <person name="Liu C."/>
            <person name="Yu Y."/>
            <person name="Liu S."/>
            <person name="Lin W."/>
            <person name="Guo K."/>
            <person name="Jin S."/>
            <person name="Xu P."/>
            <person name="Storey K.B."/>
            <person name="Huan P."/>
            <person name="Zhang T."/>
            <person name="Zhou Y."/>
            <person name="Zhang J."/>
            <person name="Lin C."/>
            <person name="Li X."/>
            <person name="Xing L."/>
            <person name="Huo D."/>
            <person name="Sun M."/>
            <person name="Wang L."/>
            <person name="Mercier A."/>
            <person name="Li F."/>
            <person name="Yang H."/>
            <person name="Xiang J."/>
        </authorList>
    </citation>
    <scope>NUCLEOTIDE SEQUENCE [LARGE SCALE GENOMIC DNA]</scope>
    <source>
        <strain evidence="3">Shaxun</strain>
        <tissue evidence="3">Muscle</tissue>
    </source>
</reference>
<dbReference type="AlphaFoldDB" id="A0A2G8KWA9"/>
<dbReference type="Gene3D" id="2.60.120.10">
    <property type="entry name" value="Jelly Rolls"/>
    <property type="match status" value="2"/>
</dbReference>
<keyword evidence="4" id="KW-1185">Reference proteome</keyword>
<organism evidence="3 4">
    <name type="scientific">Stichopus japonicus</name>
    <name type="common">Sea cucumber</name>
    <dbReference type="NCBI Taxonomy" id="307972"/>
    <lineage>
        <taxon>Eukaryota</taxon>
        <taxon>Metazoa</taxon>
        <taxon>Echinodermata</taxon>
        <taxon>Eleutherozoa</taxon>
        <taxon>Echinozoa</taxon>
        <taxon>Holothuroidea</taxon>
        <taxon>Aspidochirotacea</taxon>
        <taxon>Aspidochirotida</taxon>
        <taxon>Stichopodidae</taxon>
        <taxon>Apostichopus</taxon>
    </lineage>
</organism>
<dbReference type="SMART" id="SM00100">
    <property type="entry name" value="cNMP"/>
    <property type="match status" value="1"/>
</dbReference>
<comment type="caution">
    <text evidence="3">The sequence shown here is derived from an EMBL/GenBank/DDBJ whole genome shotgun (WGS) entry which is preliminary data.</text>
</comment>
<sequence>MGHFPSNAVAQQLGNHQRHKGKAFRRFRRVSGTIRVIAGICLALKSYVKDGPTKQWSWVEMHLNLRSDMEKNLAFDPITFSKLRVTRGSEKLKSILSLKPHQRTKEDVAVVLALLRNNKAFEQNDSTAKHQLARVMEYQKFEPRRIILKEGHVASCYYIILSGTCLINKKEVDPRNGETFIRTIDEISSGEAFGDNSLLHGCKRTVTVICKDEVEVLLINQENFNQSIRDPLRRRREELVLFCRENHLELNLDDEKIKDNPTAIYTQYFKAGAVICKDMYESEFLYVIKTGRCHVIAEISGCERSEQSKHSIHTDDWKAEAALRRSIHALNKNDAARRGWSDHAIDELHRNSKEISGTFLVNGLQVTTPQLEAEAAAEKEKVLAIPKTIFGEREDPFPTTHPSETDRELLDSKDGVIRTWKRLTVATTMVGDRERRRNMESMLIGNSEKLFVQIAQLNKGSLFGLESILNTNNVDERIRLILRSDGSEVIFVSKKFFSSDSNLSKALDAASKTTIEYPTAQKTLQIVQQQRVWKTHKNEILEQIYRRKRDKSFATS</sequence>
<dbReference type="STRING" id="307972.A0A2G8KWA9"/>
<dbReference type="InterPro" id="IPR000595">
    <property type="entry name" value="cNMP-bd_dom"/>
</dbReference>
<name>A0A2G8KWA9_STIJA</name>
<evidence type="ECO:0000313" key="3">
    <source>
        <dbReference type="EMBL" id="PIK52297.1"/>
    </source>
</evidence>
<dbReference type="Proteomes" id="UP000230750">
    <property type="component" value="Unassembled WGS sequence"/>
</dbReference>
<feature type="region of interest" description="Disordered" evidence="1">
    <location>
        <begin position="1"/>
        <end position="21"/>
    </location>
</feature>
<feature type="domain" description="Cyclic nucleotide-binding" evidence="2">
    <location>
        <begin position="248"/>
        <end position="323"/>
    </location>
</feature>
<dbReference type="SUPFAM" id="SSF51206">
    <property type="entry name" value="cAMP-binding domain-like"/>
    <property type="match status" value="2"/>
</dbReference>
<dbReference type="OrthoDB" id="166212at2759"/>
<dbReference type="Pfam" id="PF00027">
    <property type="entry name" value="cNMP_binding"/>
    <property type="match status" value="1"/>
</dbReference>
<evidence type="ECO:0000313" key="4">
    <source>
        <dbReference type="Proteomes" id="UP000230750"/>
    </source>
</evidence>
<evidence type="ECO:0000259" key="2">
    <source>
        <dbReference type="PROSITE" id="PS50042"/>
    </source>
</evidence>
<dbReference type="InterPro" id="IPR018490">
    <property type="entry name" value="cNMP-bd_dom_sf"/>
</dbReference>
<dbReference type="InterPro" id="IPR014710">
    <property type="entry name" value="RmlC-like_jellyroll"/>
</dbReference>
<dbReference type="PROSITE" id="PS50042">
    <property type="entry name" value="CNMP_BINDING_3"/>
    <property type="match status" value="2"/>
</dbReference>
<evidence type="ECO:0000256" key="1">
    <source>
        <dbReference type="SAM" id="MobiDB-lite"/>
    </source>
</evidence>
<dbReference type="CDD" id="cd00038">
    <property type="entry name" value="CAP_ED"/>
    <property type="match status" value="1"/>
</dbReference>